<gene>
    <name evidence="1" type="ORF">QYM36_002934</name>
</gene>
<accession>A0AA88I279</accession>
<protein>
    <submittedName>
        <fullName evidence="1">Uncharacterized protein</fullName>
    </submittedName>
</protein>
<dbReference type="EMBL" id="JAVRJZ010000005">
    <property type="protein sequence ID" value="KAK2722560.1"/>
    <property type="molecule type" value="Genomic_DNA"/>
</dbReference>
<proteinExistence type="predicted"/>
<keyword evidence="2" id="KW-1185">Reference proteome</keyword>
<evidence type="ECO:0000313" key="1">
    <source>
        <dbReference type="EMBL" id="KAK2722560.1"/>
    </source>
</evidence>
<organism evidence="1 2">
    <name type="scientific">Artemia franciscana</name>
    <name type="common">Brine shrimp</name>
    <name type="synonym">Artemia sanfranciscana</name>
    <dbReference type="NCBI Taxonomy" id="6661"/>
    <lineage>
        <taxon>Eukaryota</taxon>
        <taxon>Metazoa</taxon>
        <taxon>Ecdysozoa</taxon>
        <taxon>Arthropoda</taxon>
        <taxon>Crustacea</taxon>
        <taxon>Branchiopoda</taxon>
        <taxon>Anostraca</taxon>
        <taxon>Artemiidae</taxon>
        <taxon>Artemia</taxon>
    </lineage>
</organism>
<dbReference type="Proteomes" id="UP001187531">
    <property type="component" value="Unassembled WGS sequence"/>
</dbReference>
<sequence>ILHLETQESSDRQTRELIVVACRYVYKSEKVYVIQEDPDAEVNAFQTLSRIAEDEKANTSRNFRGKAKWQKPGQATFKLSHQIRLTYDKVRRPRI</sequence>
<dbReference type="AlphaFoldDB" id="A0AA88I279"/>
<feature type="non-terminal residue" evidence="1">
    <location>
        <position position="1"/>
    </location>
</feature>
<comment type="caution">
    <text evidence="1">The sequence shown here is derived from an EMBL/GenBank/DDBJ whole genome shotgun (WGS) entry which is preliminary data.</text>
</comment>
<evidence type="ECO:0000313" key="2">
    <source>
        <dbReference type="Proteomes" id="UP001187531"/>
    </source>
</evidence>
<reference evidence="1" key="1">
    <citation type="submission" date="2023-07" db="EMBL/GenBank/DDBJ databases">
        <title>Chromosome-level genome assembly of Artemia franciscana.</title>
        <authorList>
            <person name="Jo E."/>
        </authorList>
    </citation>
    <scope>NUCLEOTIDE SEQUENCE</scope>
    <source>
        <tissue evidence="1">Whole body</tissue>
    </source>
</reference>
<name>A0AA88I279_ARTSF</name>